<feature type="domain" description="HMA" evidence="7">
    <location>
        <begin position="4"/>
        <end position="70"/>
    </location>
</feature>
<dbReference type="PRINTS" id="PR00944">
    <property type="entry name" value="CUEXPORT"/>
</dbReference>
<comment type="caution">
    <text evidence="8">The sequence shown here is derived from an EMBL/GenBank/DDBJ whole genome shotgun (WGS) entry which is preliminary data.</text>
</comment>
<dbReference type="NCBIfam" id="NF033795">
    <property type="entry name" value="chaper_CopZ_Bs"/>
    <property type="match status" value="1"/>
</dbReference>
<dbReference type="Proteomes" id="UP000469440">
    <property type="component" value="Unassembled WGS sequence"/>
</dbReference>
<evidence type="ECO:0000256" key="2">
    <source>
        <dbReference type="ARBA" id="ARBA00015313"/>
    </source>
</evidence>
<dbReference type="CDD" id="cd00371">
    <property type="entry name" value="HMA"/>
    <property type="match status" value="1"/>
</dbReference>
<dbReference type="OrthoDB" id="9813965at2"/>
<dbReference type="SUPFAM" id="SSF55008">
    <property type="entry name" value="HMA, heavy metal-associated domain"/>
    <property type="match status" value="1"/>
</dbReference>
<dbReference type="InterPro" id="IPR036163">
    <property type="entry name" value="HMA_dom_sf"/>
</dbReference>
<dbReference type="GO" id="GO:0006825">
    <property type="term" value="P:copper ion transport"/>
    <property type="evidence" value="ECO:0007669"/>
    <property type="project" value="InterPro"/>
</dbReference>
<reference evidence="8 9" key="1">
    <citation type="submission" date="2019-09" db="EMBL/GenBank/DDBJ databases">
        <title>Genome sequence of Clostridium sp. EA1.</title>
        <authorList>
            <person name="Poehlein A."/>
            <person name="Bengelsdorf F.R."/>
            <person name="Daniel R."/>
        </authorList>
    </citation>
    <scope>NUCLEOTIDE SEQUENCE [LARGE SCALE GENOMIC DNA]</scope>
    <source>
        <strain evidence="8 9">EA1</strain>
    </source>
</reference>
<evidence type="ECO:0000256" key="1">
    <source>
        <dbReference type="ARBA" id="ARBA00004496"/>
    </source>
</evidence>
<keyword evidence="4" id="KW-0479">Metal-binding</keyword>
<protein>
    <recommendedName>
        <fullName evidence="2">Copper chaperone CopZ</fullName>
    </recommendedName>
</protein>
<dbReference type="EMBL" id="VWXL01000108">
    <property type="protein sequence ID" value="MVB13039.1"/>
    <property type="molecule type" value="Genomic_DNA"/>
</dbReference>
<evidence type="ECO:0000259" key="7">
    <source>
        <dbReference type="PROSITE" id="PS50846"/>
    </source>
</evidence>
<dbReference type="GO" id="GO:0005507">
    <property type="term" value="F:copper ion binding"/>
    <property type="evidence" value="ECO:0007669"/>
    <property type="project" value="InterPro"/>
</dbReference>
<dbReference type="InterPro" id="IPR000428">
    <property type="entry name" value="Cu-bd"/>
</dbReference>
<keyword evidence="9" id="KW-1185">Reference proteome</keyword>
<evidence type="ECO:0000256" key="4">
    <source>
        <dbReference type="ARBA" id="ARBA00022723"/>
    </source>
</evidence>
<dbReference type="NCBIfam" id="TIGR00003">
    <property type="entry name" value="copper ion binding protein"/>
    <property type="match status" value="1"/>
</dbReference>
<dbReference type="FunFam" id="3.30.70.100:FF:000033">
    <property type="entry name" value="Copper-transporting ATPase HMA5"/>
    <property type="match status" value="1"/>
</dbReference>
<evidence type="ECO:0000256" key="6">
    <source>
        <dbReference type="ARBA" id="ARBA00023186"/>
    </source>
</evidence>
<dbReference type="InterPro" id="IPR006122">
    <property type="entry name" value="HMA_Cu_ion-bd"/>
</dbReference>
<dbReference type="Gene3D" id="3.30.70.100">
    <property type="match status" value="1"/>
</dbReference>
<name>A0A6N8I4Z3_9FIRM</name>
<accession>A0A6N8I4Z3</accession>
<keyword evidence="3" id="KW-0963">Cytoplasm</keyword>
<dbReference type="RefSeq" id="WP_156991447.1">
    <property type="nucleotide sequence ID" value="NZ_VWXL01000108.1"/>
</dbReference>
<keyword evidence="6" id="KW-0143">Chaperone</keyword>
<proteinExistence type="predicted"/>
<dbReference type="InterPro" id="IPR049740">
    <property type="entry name" value="CopZ"/>
</dbReference>
<keyword evidence="5" id="KW-0186">Copper</keyword>
<comment type="subcellular location">
    <subcellularLocation>
        <location evidence="1">Cytoplasm</location>
    </subcellularLocation>
</comment>
<dbReference type="PROSITE" id="PS50846">
    <property type="entry name" value="HMA_2"/>
    <property type="match status" value="1"/>
</dbReference>
<dbReference type="PANTHER" id="PTHR46594:SF4">
    <property type="entry name" value="P-TYPE CATION-TRANSPORTING ATPASE"/>
    <property type="match status" value="1"/>
</dbReference>
<dbReference type="InterPro" id="IPR006121">
    <property type="entry name" value="HMA_dom"/>
</dbReference>
<evidence type="ECO:0000256" key="3">
    <source>
        <dbReference type="ARBA" id="ARBA00022490"/>
    </source>
</evidence>
<dbReference type="PANTHER" id="PTHR46594">
    <property type="entry name" value="P-TYPE CATION-TRANSPORTING ATPASE"/>
    <property type="match status" value="1"/>
</dbReference>
<evidence type="ECO:0000313" key="8">
    <source>
        <dbReference type="EMBL" id="MVB13039.1"/>
    </source>
</evidence>
<dbReference type="PROSITE" id="PS01047">
    <property type="entry name" value="HMA_1"/>
    <property type="match status" value="1"/>
</dbReference>
<dbReference type="Pfam" id="PF00403">
    <property type="entry name" value="HMA"/>
    <property type="match status" value="1"/>
</dbReference>
<sequence length="70" mass="7486">MSKAELVLNVNGMSCSHCEHAVKTAVGALDGVESVAVDLRGKKVTTQYDPAKVNPDQIRNAIEDQGYDVV</sequence>
<gene>
    <name evidence="8" type="primary">copZ</name>
    <name evidence="8" type="ORF">CAFE_37930</name>
</gene>
<dbReference type="GO" id="GO:0005737">
    <property type="term" value="C:cytoplasm"/>
    <property type="evidence" value="ECO:0007669"/>
    <property type="project" value="UniProtKB-SubCell"/>
</dbReference>
<evidence type="ECO:0000256" key="5">
    <source>
        <dbReference type="ARBA" id="ARBA00023008"/>
    </source>
</evidence>
<dbReference type="AlphaFoldDB" id="A0A6N8I4Z3"/>
<organism evidence="8 9">
    <name type="scientific">Caproicibacter fermentans</name>
    <dbReference type="NCBI Taxonomy" id="2576756"/>
    <lineage>
        <taxon>Bacteria</taxon>
        <taxon>Bacillati</taxon>
        <taxon>Bacillota</taxon>
        <taxon>Clostridia</taxon>
        <taxon>Eubacteriales</taxon>
        <taxon>Acutalibacteraceae</taxon>
        <taxon>Caproicibacter</taxon>
    </lineage>
</organism>
<evidence type="ECO:0000313" key="9">
    <source>
        <dbReference type="Proteomes" id="UP000469440"/>
    </source>
</evidence>
<dbReference type="InterPro" id="IPR017969">
    <property type="entry name" value="Heavy-metal-associated_CS"/>
</dbReference>